<reference evidence="3" key="3">
    <citation type="submission" date="2025-04" db="UniProtKB">
        <authorList>
            <consortium name="RefSeq"/>
        </authorList>
    </citation>
    <scope>IDENTIFICATION</scope>
    <source>
        <strain evidence="3">CBS 781.70</strain>
    </source>
</reference>
<dbReference type="GeneID" id="54420860"/>
<dbReference type="EMBL" id="ML975180">
    <property type="protein sequence ID" value="KAF1808664.1"/>
    <property type="molecule type" value="Genomic_DNA"/>
</dbReference>
<evidence type="ECO:0000313" key="2">
    <source>
        <dbReference type="Proteomes" id="UP000504638"/>
    </source>
</evidence>
<accession>A0A6G1FSA3</accession>
<dbReference type="Proteomes" id="UP000504638">
    <property type="component" value="Unplaced"/>
</dbReference>
<organism evidence="1">
    <name type="scientific">Eremomyces bilateralis CBS 781.70</name>
    <dbReference type="NCBI Taxonomy" id="1392243"/>
    <lineage>
        <taxon>Eukaryota</taxon>
        <taxon>Fungi</taxon>
        <taxon>Dikarya</taxon>
        <taxon>Ascomycota</taxon>
        <taxon>Pezizomycotina</taxon>
        <taxon>Dothideomycetes</taxon>
        <taxon>Dothideomycetes incertae sedis</taxon>
        <taxon>Eremomycetales</taxon>
        <taxon>Eremomycetaceae</taxon>
        <taxon>Eremomyces</taxon>
    </lineage>
</organism>
<gene>
    <name evidence="1 3" type="ORF">P152DRAFT_462223</name>
</gene>
<protein>
    <submittedName>
        <fullName evidence="1 3">Uncharacterized protein</fullName>
    </submittedName>
</protein>
<reference evidence="1 3" key="1">
    <citation type="submission" date="2020-01" db="EMBL/GenBank/DDBJ databases">
        <authorList>
            <consortium name="DOE Joint Genome Institute"/>
            <person name="Haridas S."/>
            <person name="Albert R."/>
            <person name="Binder M."/>
            <person name="Bloem J."/>
            <person name="Labutti K."/>
            <person name="Salamov A."/>
            <person name="Andreopoulos B."/>
            <person name="Baker S.E."/>
            <person name="Barry K."/>
            <person name="Bills G."/>
            <person name="Bluhm B.H."/>
            <person name="Cannon C."/>
            <person name="Castanera R."/>
            <person name="Culley D.E."/>
            <person name="Daum C."/>
            <person name="Ezra D."/>
            <person name="Gonzalez J.B."/>
            <person name="Henrissat B."/>
            <person name="Kuo A."/>
            <person name="Liang C."/>
            <person name="Lipzen A."/>
            <person name="Lutzoni F."/>
            <person name="Magnuson J."/>
            <person name="Mondo S."/>
            <person name="Nolan M."/>
            <person name="Ohm R."/>
            <person name="Pangilinan J."/>
            <person name="Park H.-J."/>
            <person name="Ramirez L."/>
            <person name="Alfaro M."/>
            <person name="Sun H."/>
            <person name="Tritt A."/>
            <person name="Yoshinaga Y."/>
            <person name="Zwiers L.-H."/>
            <person name="Turgeon B.G."/>
            <person name="Goodwin S.B."/>
            <person name="Spatafora J.W."/>
            <person name="Crous P.W."/>
            <person name="Grigoriev I.V."/>
        </authorList>
    </citation>
    <scope>NUCLEOTIDE SEQUENCE</scope>
    <source>
        <strain evidence="1 3">CBS 781.70</strain>
    </source>
</reference>
<sequence>MDRFVVPVSVLFFAWALVISLFQTDLYYPAAFVKLPFALLRDRSLHRSPRPS</sequence>
<proteinExistence type="predicted"/>
<name>A0A6G1FSA3_9PEZI</name>
<feature type="non-terminal residue" evidence="1">
    <location>
        <position position="1"/>
    </location>
</feature>
<evidence type="ECO:0000313" key="3">
    <source>
        <dbReference type="RefSeq" id="XP_033530295.1"/>
    </source>
</evidence>
<dbReference type="AlphaFoldDB" id="A0A6G1FSA3"/>
<dbReference type="RefSeq" id="XP_033530295.1">
    <property type="nucleotide sequence ID" value="XM_033680290.1"/>
</dbReference>
<reference evidence="3" key="2">
    <citation type="submission" date="2020-04" db="EMBL/GenBank/DDBJ databases">
        <authorList>
            <consortium name="NCBI Genome Project"/>
        </authorList>
    </citation>
    <scope>NUCLEOTIDE SEQUENCE</scope>
    <source>
        <strain evidence="3">CBS 781.70</strain>
    </source>
</reference>
<keyword evidence="2" id="KW-1185">Reference proteome</keyword>
<evidence type="ECO:0000313" key="1">
    <source>
        <dbReference type="EMBL" id="KAF1808664.1"/>
    </source>
</evidence>